<dbReference type="Pfam" id="PF02272">
    <property type="entry name" value="DHHA1"/>
    <property type="match status" value="1"/>
</dbReference>
<dbReference type="PANTHER" id="PTHR47618:SF1">
    <property type="entry name" value="BIFUNCTIONAL OLIGORIBONUCLEASE AND PAP PHOSPHATASE NRNA"/>
    <property type="match status" value="1"/>
</dbReference>
<reference evidence="3 4" key="1">
    <citation type="submission" date="2017-10" db="EMBL/GenBank/DDBJ databases">
        <title>Novel microbial diversity and functional potential in the marine mammal oral microbiome.</title>
        <authorList>
            <person name="Dudek N.K."/>
            <person name="Sun C.L."/>
            <person name="Burstein D."/>
            <person name="Kantor R.S."/>
            <person name="Aliaga Goltsman D.S."/>
            <person name="Bik E.M."/>
            <person name="Thomas B.C."/>
            <person name="Banfield J.F."/>
            <person name="Relman D.A."/>
        </authorList>
    </citation>
    <scope>NUCLEOTIDE SEQUENCE [LARGE SCALE GENOMIC DNA]</scope>
    <source>
        <strain evidence="3">DOLZORAL124_49_17</strain>
    </source>
</reference>
<dbReference type="InterPro" id="IPR001667">
    <property type="entry name" value="DDH_dom"/>
</dbReference>
<name>A0A2G6EBG7_9BACT</name>
<dbReference type="PANTHER" id="PTHR47618">
    <property type="entry name" value="BIFUNCTIONAL OLIGORIBONUCLEASE AND PAP PHOSPHATASE NRNA"/>
    <property type="match status" value="1"/>
</dbReference>
<dbReference type="Gene3D" id="3.10.310.30">
    <property type="match status" value="1"/>
</dbReference>
<dbReference type="EMBL" id="PDPS01000017">
    <property type="protein sequence ID" value="PID59405.1"/>
    <property type="molecule type" value="Genomic_DNA"/>
</dbReference>
<comment type="caution">
    <text evidence="3">The sequence shown here is derived from an EMBL/GenBank/DDBJ whole genome shotgun (WGS) entry which is preliminary data.</text>
</comment>
<dbReference type="InterPro" id="IPR051319">
    <property type="entry name" value="Oligoribo/pAp-PDE_c-di-AMP_PDE"/>
</dbReference>
<proteinExistence type="predicted"/>
<dbReference type="Pfam" id="PF01368">
    <property type="entry name" value="DHH"/>
    <property type="match status" value="1"/>
</dbReference>
<feature type="domain" description="DDH" evidence="1">
    <location>
        <begin position="24"/>
        <end position="154"/>
    </location>
</feature>
<dbReference type="InterPro" id="IPR038763">
    <property type="entry name" value="DHH_sf"/>
</dbReference>
<sequence>MSENVVVQKIPENLGECIRAARRVVLATHVSPDGDAYGSVFALATILEQEGKEVVCYFDEPVSPLYTFLPQPSRIVTDIAEVADFRRSDVASVTVALDTGDSARLGRHEQELLADAMVLVIDHHRSHKDFGNYRWVDATSSSTGELVYLLVKQLGYQIPLDAALNLWVAICTDTGSFRYENTSPQTLRIAADLVEQGVHPDRVAYKIYDNMTLSRFHLLQKVLQTLEMHADDQIGMLHVTAAMLDEAGAVVDDLEGLIDYPRSLKSVAVAVFVKAIKEGVVSVSLRAKGRYDVAAIAEKFGGGGHRNAAGCRFHDKGIAEVKALVVDEICCLLAEQKSE</sequence>
<evidence type="ECO:0000313" key="4">
    <source>
        <dbReference type="Proteomes" id="UP000229740"/>
    </source>
</evidence>
<dbReference type="InterPro" id="IPR003156">
    <property type="entry name" value="DHHA1_dom"/>
</dbReference>
<feature type="domain" description="DHHA1" evidence="2">
    <location>
        <begin position="244"/>
        <end position="321"/>
    </location>
</feature>
<dbReference type="SUPFAM" id="SSF64182">
    <property type="entry name" value="DHH phosphoesterases"/>
    <property type="match status" value="1"/>
</dbReference>
<gene>
    <name evidence="3" type="ORF">CSB45_00915</name>
</gene>
<evidence type="ECO:0000259" key="1">
    <source>
        <dbReference type="Pfam" id="PF01368"/>
    </source>
</evidence>
<dbReference type="AlphaFoldDB" id="A0A2G6EBG7"/>
<organism evidence="3 4">
    <name type="scientific">candidate division KSB3 bacterium</name>
    <dbReference type="NCBI Taxonomy" id="2044937"/>
    <lineage>
        <taxon>Bacteria</taxon>
        <taxon>candidate division KSB3</taxon>
    </lineage>
</organism>
<dbReference type="Proteomes" id="UP000229740">
    <property type="component" value="Unassembled WGS sequence"/>
</dbReference>
<protein>
    <submittedName>
        <fullName evidence="3">Phosphoesterase</fullName>
    </submittedName>
</protein>
<dbReference type="Gene3D" id="3.90.1640.10">
    <property type="entry name" value="inorganic pyrophosphatase (n-terminal core)"/>
    <property type="match status" value="1"/>
</dbReference>
<dbReference type="GO" id="GO:0003676">
    <property type="term" value="F:nucleic acid binding"/>
    <property type="evidence" value="ECO:0007669"/>
    <property type="project" value="InterPro"/>
</dbReference>
<evidence type="ECO:0000313" key="3">
    <source>
        <dbReference type="EMBL" id="PID59405.1"/>
    </source>
</evidence>
<evidence type="ECO:0000259" key="2">
    <source>
        <dbReference type="Pfam" id="PF02272"/>
    </source>
</evidence>
<accession>A0A2G6EBG7</accession>